<evidence type="ECO:0000256" key="5">
    <source>
        <dbReference type="ARBA" id="ARBA00022827"/>
    </source>
</evidence>
<proteinExistence type="inferred from homology"/>
<gene>
    <name evidence="13" type="ORF">PAC_11515</name>
</gene>
<evidence type="ECO:0000256" key="1">
    <source>
        <dbReference type="ARBA" id="ARBA00001974"/>
    </source>
</evidence>
<dbReference type="InterPro" id="IPR037069">
    <property type="entry name" value="AcylCoA_DH/ox_N_sf"/>
</dbReference>
<name>A0A1L7X9A1_9HELO</name>
<dbReference type="GO" id="GO:0055088">
    <property type="term" value="P:lipid homeostasis"/>
    <property type="evidence" value="ECO:0007669"/>
    <property type="project" value="TreeGrafter"/>
</dbReference>
<keyword evidence="7" id="KW-0560">Oxidoreductase</keyword>
<dbReference type="GO" id="GO:0003997">
    <property type="term" value="F:acyl-CoA oxidase activity"/>
    <property type="evidence" value="ECO:0007669"/>
    <property type="project" value="InterPro"/>
</dbReference>
<comment type="subcellular location">
    <subcellularLocation>
        <location evidence="2">Peroxisome</location>
    </subcellularLocation>
</comment>
<evidence type="ECO:0000256" key="4">
    <source>
        <dbReference type="ARBA" id="ARBA00022630"/>
    </source>
</evidence>
<dbReference type="SUPFAM" id="SSF56645">
    <property type="entry name" value="Acyl-CoA dehydrogenase NM domain-like"/>
    <property type="match status" value="1"/>
</dbReference>
<dbReference type="Pfam" id="PF01756">
    <property type="entry name" value="ACOX"/>
    <property type="match status" value="1"/>
</dbReference>
<dbReference type="InterPro" id="IPR009100">
    <property type="entry name" value="AcylCoA_DH/oxidase_NM_dom_sf"/>
</dbReference>
<keyword evidence="14" id="KW-1185">Reference proteome</keyword>
<protein>
    <recommendedName>
        <fullName evidence="15">Acyl-coenzyme A oxidase</fullName>
    </recommendedName>
</protein>
<organism evidence="13 14">
    <name type="scientific">Phialocephala subalpina</name>
    <dbReference type="NCBI Taxonomy" id="576137"/>
    <lineage>
        <taxon>Eukaryota</taxon>
        <taxon>Fungi</taxon>
        <taxon>Dikarya</taxon>
        <taxon>Ascomycota</taxon>
        <taxon>Pezizomycotina</taxon>
        <taxon>Leotiomycetes</taxon>
        <taxon>Helotiales</taxon>
        <taxon>Mollisiaceae</taxon>
        <taxon>Phialocephala</taxon>
        <taxon>Phialocephala fortinii species complex</taxon>
    </lineage>
</organism>
<dbReference type="PANTHER" id="PTHR10909:SF250">
    <property type="entry name" value="PEROXISOMAL ACYL-COENZYME A OXIDASE 1"/>
    <property type="match status" value="1"/>
</dbReference>
<evidence type="ECO:0000313" key="14">
    <source>
        <dbReference type="Proteomes" id="UP000184330"/>
    </source>
</evidence>
<dbReference type="InterPro" id="IPR002655">
    <property type="entry name" value="Acyl-CoA_oxidase_C"/>
</dbReference>
<keyword evidence="8" id="KW-0443">Lipid metabolism</keyword>
<dbReference type="GO" id="GO:0005504">
    <property type="term" value="F:fatty acid binding"/>
    <property type="evidence" value="ECO:0007669"/>
    <property type="project" value="TreeGrafter"/>
</dbReference>
<evidence type="ECO:0000259" key="11">
    <source>
        <dbReference type="Pfam" id="PF14749"/>
    </source>
</evidence>
<keyword evidence="9" id="KW-0576">Peroxisome</keyword>
<dbReference type="SUPFAM" id="SSF47203">
    <property type="entry name" value="Acyl-CoA dehydrogenase C-terminal domain-like"/>
    <property type="match status" value="2"/>
</dbReference>
<evidence type="ECO:0000259" key="12">
    <source>
        <dbReference type="Pfam" id="PF22924"/>
    </source>
</evidence>
<evidence type="ECO:0000256" key="2">
    <source>
        <dbReference type="ARBA" id="ARBA00004275"/>
    </source>
</evidence>
<keyword evidence="4" id="KW-0285">Flavoprotein</keyword>
<dbReference type="InterPro" id="IPR029320">
    <property type="entry name" value="Acyl-CoA_ox_N"/>
</dbReference>
<evidence type="ECO:0000313" key="13">
    <source>
        <dbReference type="EMBL" id="CZR61618.1"/>
    </source>
</evidence>
<evidence type="ECO:0000256" key="6">
    <source>
        <dbReference type="ARBA" id="ARBA00022832"/>
    </source>
</evidence>
<keyword evidence="6" id="KW-0276">Fatty acid metabolism</keyword>
<dbReference type="Gene3D" id="1.20.140.10">
    <property type="entry name" value="Butyryl-CoA Dehydrogenase, subunit A, domain 3"/>
    <property type="match status" value="3"/>
</dbReference>
<dbReference type="EMBL" id="FJOG01000018">
    <property type="protein sequence ID" value="CZR61618.1"/>
    <property type="molecule type" value="Genomic_DNA"/>
</dbReference>
<dbReference type="InterPro" id="IPR055060">
    <property type="entry name" value="ACOX_C_alpha1"/>
</dbReference>
<dbReference type="GO" id="GO:0005777">
    <property type="term" value="C:peroxisome"/>
    <property type="evidence" value="ECO:0007669"/>
    <property type="project" value="UniProtKB-SubCell"/>
</dbReference>
<reference evidence="13 14" key="1">
    <citation type="submission" date="2016-03" db="EMBL/GenBank/DDBJ databases">
        <authorList>
            <person name="Ploux O."/>
        </authorList>
    </citation>
    <scope>NUCLEOTIDE SEQUENCE [LARGE SCALE GENOMIC DNA]</scope>
    <source>
        <strain evidence="13 14">UAMH 11012</strain>
    </source>
</reference>
<evidence type="ECO:0000256" key="3">
    <source>
        <dbReference type="ARBA" id="ARBA00006288"/>
    </source>
</evidence>
<evidence type="ECO:0000256" key="9">
    <source>
        <dbReference type="ARBA" id="ARBA00023140"/>
    </source>
</evidence>
<dbReference type="Proteomes" id="UP000184330">
    <property type="component" value="Unassembled WGS sequence"/>
</dbReference>
<evidence type="ECO:0000256" key="7">
    <source>
        <dbReference type="ARBA" id="ARBA00023002"/>
    </source>
</evidence>
<dbReference type="InterPro" id="IPR046373">
    <property type="entry name" value="Acyl-CoA_Oxase/DH_mid-dom_sf"/>
</dbReference>
<dbReference type="AlphaFoldDB" id="A0A1L7X9A1"/>
<dbReference type="FunFam" id="2.40.110.10:FF:000075">
    <property type="entry name" value="Acyl-coenzyme A oxidase"/>
    <property type="match status" value="1"/>
</dbReference>
<keyword evidence="5" id="KW-0274">FAD</keyword>
<dbReference type="InterPro" id="IPR012258">
    <property type="entry name" value="Acyl-CoA_oxidase"/>
</dbReference>
<sequence>MSQAHKSSSAFKRIEKALGTDDTFKLPVTYGDLSRPEMFLEGLRAGKATFQDLFCLANANPFGLTDFLFTPYLKLVGTPEQVAHWLPLAESGKIIGSYAQTELSHGTNVGGIETTATFDHETDEFVTHSPSLTLAKYWPGGLGFSSSHTILMARLIISSDDYGVHPFIVQLRSLEDFKPMPGIELGDIGRYATVSRSGTYKSHPFRDKFVYGGMLNGCNAIFFTSTFQLAQALTIATRCSVVREQGRSFDPDAQHPEMAIIAYKHQHYHLLTMISYPYAILFAWKSDNTEQADFKGLGRQTAANGAEKARKMCGGHGYLAMSGLPEIGMDAAVLPADMAYVDLYCPSEESQCSAHGKEFLNLEALTEIFQHRVAKLIHKTHAKLSGELNVTARAYIKVFILEDCIKQLSLIPKSVPGPIHQVLHRLMALFGLTTIASPIAPFTSTFIADGYISEAQIHDMTVLIDDLLEQLLPEAIGLTGAFCFSDGCLRSAIGCKDGDIYRHLLSWTRQLLINVEANKNGGVFRRVGWEKATKPILDENKVLAGVPVRVKL</sequence>
<feature type="domain" description="Acyl-CoA oxidase C-alpha1" evidence="12">
    <location>
        <begin position="294"/>
        <end position="332"/>
    </location>
</feature>
<feature type="domain" description="Acyl-coenzyme A oxidase N-terminal" evidence="11">
    <location>
        <begin position="9"/>
        <end position="95"/>
    </location>
</feature>
<accession>A0A1L7X9A1</accession>
<comment type="cofactor">
    <cofactor evidence="1">
        <name>FAD</name>
        <dbReference type="ChEBI" id="CHEBI:57692"/>
    </cofactor>
</comment>
<dbReference type="GO" id="GO:0033540">
    <property type="term" value="P:fatty acid beta-oxidation using acyl-CoA oxidase"/>
    <property type="evidence" value="ECO:0007669"/>
    <property type="project" value="TreeGrafter"/>
</dbReference>
<evidence type="ECO:0000256" key="8">
    <source>
        <dbReference type="ARBA" id="ARBA00023098"/>
    </source>
</evidence>
<dbReference type="Pfam" id="PF14749">
    <property type="entry name" value="Acyl-CoA_ox_N"/>
    <property type="match status" value="1"/>
</dbReference>
<dbReference type="Gene3D" id="1.10.540.10">
    <property type="entry name" value="Acyl-CoA dehydrogenase/oxidase, N-terminal domain"/>
    <property type="match status" value="1"/>
</dbReference>
<dbReference type="OrthoDB" id="538336at2759"/>
<dbReference type="Gene3D" id="2.40.110.10">
    <property type="entry name" value="Butyryl-CoA Dehydrogenase, subunit A, domain 2"/>
    <property type="match status" value="1"/>
</dbReference>
<feature type="domain" description="Acyl-CoA oxidase C-alpha1" evidence="12">
    <location>
        <begin position="211"/>
        <end position="286"/>
    </location>
</feature>
<dbReference type="STRING" id="576137.A0A1L7X9A1"/>
<dbReference type="GO" id="GO:0071949">
    <property type="term" value="F:FAD binding"/>
    <property type="evidence" value="ECO:0007669"/>
    <property type="project" value="InterPro"/>
</dbReference>
<dbReference type="InterPro" id="IPR036250">
    <property type="entry name" value="AcylCo_DH-like_C"/>
</dbReference>
<comment type="similarity">
    <text evidence="3">Belongs to the acyl-CoA oxidase family.</text>
</comment>
<feature type="domain" description="Acyl-CoA oxidase C-terminal" evidence="10">
    <location>
        <begin position="362"/>
        <end position="536"/>
    </location>
</feature>
<dbReference type="Pfam" id="PF22924">
    <property type="entry name" value="ACOX_C_alpha1"/>
    <property type="match status" value="2"/>
</dbReference>
<dbReference type="PANTHER" id="PTHR10909">
    <property type="entry name" value="ELECTRON TRANSPORT OXIDOREDUCTASE"/>
    <property type="match status" value="1"/>
</dbReference>
<evidence type="ECO:0008006" key="15">
    <source>
        <dbReference type="Google" id="ProtNLM"/>
    </source>
</evidence>
<evidence type="ECO:0000259" key="10">
    <source>
        <dbReference type="Pfam" id="PF01756"/>
    </source>
</evidence>